<evidence type="ECO:0000313" key="2">
    <source>
        <dbReference type="EMBL" id="EJD64534.1"/>
    </source>
</evidence>
<dbReference type="AlphaFoldDB" id="J0WY85"/>
<dbReference type="PANTHER" id="PTHR43135:SF3">
    <property type="entry name" value="ALPHA-D-RIBOSE 1-METHYLPHOSPHONATE 5-TRIPHOSPHATE DIPHOSPHATASE"/>
    <property type="match status" value="1"/>
</dbReference>
<evidence type="ECO:0000313" key="3">
    <source>
        <dbReference type="Proteomes" id="UP000006415"/>
    </source>
</evidence>
<name>J0WY85_9BIFI</name>
<evidence type="ECO:0000259" key="1">
    <source>
        <dbReference type="Pfam" id="PF01979"/>
    </source>
</evidence>
<dbReference type="InterPro" id="IPR011059">
    <property type="entry name" value="Metal-dep_hydrolase_composite"/>
</dbReference>
<dbReference type="eggNOG" id="COG1228">
    <property type="taxonomic scope" value="Bacteria"/>
</dbReference>
<sequence>MTENGTSGRRSASHMLSGLGSTASGIIGSLRARFPECKPACRASAEHVPFAIHHANIIRTRKGIDGLGMKEGSVDNDMSVVISEDGTIKAVFPSSDTARMKKIPAGYRSIDAQGRYIMPGLINAHVHVFGSGRRLSSNMGDKGPQKTLKHFTTTVLGRAMIRRLTRYNIRQQLLSGVTTVRTLGDIAYDLADLRDDIQDGTVMGPRILASGPLLSAPGGHGAPLIALECPDEESALANVHILLDNGANAVKIAATGGVIDSQEADEAGRPQMSESLMRIICTEAHKAGIIVAAHAQSLEGVKTALRAGVDTIEHGSDLDKEAVALFRHNPGSLKGYSALIPTLSTILAMVSLDQDKIGINDTARANAERIAEHMLAGYREAVAKNLHIGVGTDAAMPYVTQYNTWRELDFLVRYTGMTAAQAIYAATAGNAEILNISDVTGSLDEGLSADLLVTEGNPLENLRTLNNPSLVVTHGIPVWRPHARHIAEIDEELDTL</sequence>
<reference evidence="2 3" key="1">
    <citation type="submission" date="2012-01" db="EMBL/GenBank/DDBJ databases">
        <title>The Genome Sequence of Scardovia wiggsiae F0424.</title>
        <authorList>
            <consortium name="The Broad Institute Genome Sequencing Platform"/>
            <person name="Earl A."/>
            <person name="Ward D."/>
            <person name="Feldgarden M."/>
            <person name="Gevers D."/>
            <person name="Izard J."/>
            <person name="Ganesan A."/>
            <person name="Baranova O.V."/>
            <person name="Blanton J.M."/>
            <person name="Tanner A.C."/>
            <person name="Mathney J."/>
            <person name="Dewhirst F.E."/>
            <person name="Young S.K."/>
            <person name="Zeng Q."/>
            <person name="Gargeya S."/>
            <person name="Fitzgerald M."/>
            <person name="Haas B."/>
            <person name="Abouelleil A."/>
            <person name="Alvarado L."/>
            <person name="Arachchi H.M."/>
            <person name="Berlin A."/>
            <person name="Chapman S.B."/>
            <person name="Gearin G."/>
            <person name="Goldberg J."/>
            <person name="Griggs A."/>
            <person name="Gujja S."/>
            <person name="Hansen M."/>
            <person name="Heiman D."/>
            <person name="Howarth C."/>
            <person name="Larimer J."/>
            <person name="Lui A."/>
            <person name="MacDonald P.J.P."/>
            <person name="McCowen C."/>
            <person name="Montmayeur A."/>
            <person name="Murphy C."/>
            <person name="Neiman D."/>
            <person name="Pearson M."/>
            <person name="Priest M."/>
            <person name="Roberts A."/>
            <person name="Saif S."/>
            <person name="Shea T."/>
            <person name="Sisk P."/>
            <person name="Stolte C."/>
            <person name="Sykes S."/>
            <person name="Wortman J."/>
            <person name="Nusbaum C."/>
            <person name="Birren B."/>
        </authorList>
    </citation>
    <scope>NUCLEOTIDE SEQUENCE [LARGE SCALE GENOMIC DNA]</scope>
    <source>
        <strain evidence="2 3">F0424</strain>
    </source>
</reference>
<protein>
    <recommendedName>
        <fullName evidence="1">Amidohydrolase-related domain-containing protein</fullName>
    </recommendedName>
</protein>
<dbReference type="Gene3D" id="2.30.40.10">
    <property type="entry name" value="Urease, subunit C, domain 1"/>
    <property type="match status" value="1"/>
</dbReference>
<organism evidence="2 3">
    <name type="scientific">Scardovia wiggsiae F0424</name>
    <dbReference type="NCBI Taxonomy" id="857290"/>
    <lineage>
        <taxon>Bacteria</taxon>
        <taxon>Bacillati</taxon>
        <taxon>Actinomycetota</taxon>
        <taxon>Actinomycetes</taxon>
        <taxon>Bifidobacteriales</taxon>
        <taxon>Bifidobacteriaceae</taxon>
        <taxon>Scardovia</taxon>
    </lineage>
</organism>
<dbReference type="EMBL" id="AGZS01000006">
    <property type="protein sequence ID" value="EJD64534.1"/>
    <property type="molecule type" value="Genomic_DNA"/>
</dbReference>
<dbReference type="GO" id="GO:0016810">
    <property type="term" value="F:hydrolase activity, acting on carbon-nitrogen (but not peptide) bonds"/>
    <property type="evidence" value="ECO:0007669"/>
    <property type="project" value="InterPro"/>
</dbReference>
<dbReference type="Gene3D" id="3.40.50.10910">
    <property type="entry name" value="Amidohydrolase"/>
    <property type="match status" value="1"/>
</dbReference>
<accession>J0WY85</accession>
<dbReference type="Pfam" id="PF01979">
    <property type="entry name" value="Amidohydro_1"/>
    <property type="match status" value="1"/>
</dbReference>
<dbReference type="InterPro" id="IPR006680">
    <property type="entry name" value="Amidohydro-rel"/>
</dbReference>
<dbReference type="HOGENOM" id="CLU_023620_2_2_11"/>
<dbReference type="PANTHER" id="PTHR43135">
    <property type="entry name" value="ALPHA-D-RIBOSE 1-METHYLPHOSPHONATE 5-TRIPHOSPHATE DIPHOSPHATASE"/>
    <property type="match status" value="1"/>
</dbReference>
<dbReference type="SUPFAM" id="SSF51338">
    <property type="entry name" value="Composite domain of metallo-dependent hydrolases"/>
    <property type="match status" value="1"/>
</dbReference>
<keyword evidence="3" id="KW-1185">Reference proteome</keyword>
<dbReference type="OrthoDB" id="3514520at2"/>
<dbReference type="RefSeq" id="WP_007148093.1">
    <property type="nucleotide sequence ID" value="NZ_AKCI01000001.1"/>
</dbReference>
<dbReference type="InterPro" id="IPR032466">
    <property type="entry name" value="Metal_Hydrolase"/>
</dbReference>
<comment type="caution">
    <text evidence="2">The sequence shown here is derived from an EMBL/GenBank/DDBJ whole genome shotgun (WGS) entry which is preliminary data.</text>
</comment>
<proteinExistence type="predicted"/>
<dbReference type="Gene3D" id="1.20.58.520">
    <property type="entry name" value="Amidohydrolase"/>
    <property type="match status" value="1"/>
</dbReference>
<dbReference type="SUPFAM" id="SSF51556">
    <property type="entry name" value="Metallo-dependent hydrolases"/>
    <property type="match status" value="1"/>
</dbReference>
<dbReference type="STRING" id="857290.HMPREF9156_01029"/>
<gene>
    <name evidence="2" type="ORF">HMPREF9156_01029</name>
</gene>
<dbReference type="Gene3D" id="3.30.110.90">
    <property type="entry name" value="Amidohydrolase"/>
    <property type="match status" value="1"/>
</dbReference>
<dbReference type="Proteomes" id="UP000006415">
    <property type="component" value="Unassembled WGS sequence"/>
</dbReference>
<dbReference type="InterPro" id="IPR057744">
    <property type="entry name" value="OTAase-like"/>
</dbReference>
<feature type="domain" description="Amidohydrolase-related" evidence="1">
    <location>
        <begin position="116"/>
        <end position="468"/>
    </location>
</feature>
<dbReference type="InterPro" id="IPR051781">
    <property type="entry name" value="Metallo-dep_Hydrolase"/>
</dbReference>
<dbReference type="CDD" id="cd01299">
    <property type="entry name" value="Met_dep_hydrolase_A"/>
    <property type="match status" value="1"/>
</dbReference>